<dbReference type="Proteomes" id="UP000321287">
    <property type="component" value="Unassembled WGS sequence"/>
</dbReference>
<dbReference type="EMBL" id="BJVS01000003">
    <property type="protein sequence ID" value="GEL53313.1"/>
    <property type="molecule type" value="Genomic_DNA"/>
</dbReference>
<evidence type="ECO:0000313" key="1">
    <source>
        <dbReference type="EMBL" id="GEL53313.1"/>
    </source>
</evidence>
<organism evidence="1 2">
    <name type="scientific">Asaia bogorensis NBRC 16594</name>
    <dbReference type="NCBI Taxonomy" id="1231624"/>
    <lineage>
        <taxon>Bacteria</taxon>
        <taxon>Pseudomonadati</taxon>
        <taxon>Pseudomonadota</taxon>
        <taxon>Alphaproteobacteria</taxon>
        <taxon>Acetobacterales</taxon>
        <taxon>Acetobacteraceae</taxon>
        <taxon>Asaia</taxon>
    </lineage>
</organism>
<accession>A0AAN4R1K8</accession>
<protein>
    <submittedName>
        <fullName evidence="1">Uncharacterized protein</fullName>
    </submittedName>
</protein>
<proteinExistence type="predicted"/>
<gene>
    <name evidence="1" type="ORF">ABO01nite_13200</name>
</gene>
<dbReference type="AlphaFoldDB" id="A0AAN4R1K8"/>
<keyword evidence="2" id="KW-1185">Reference proteome</keyword>
<comment type="caution">
    <text evidence="1">The sequence shown here is derived from an EMBL/GenBank/DDBJ whole genome shotgun (WGS) entry which is preliminary data.</text>
</comment>
<evidence type="ECO:0000313" key="2">
    <source>
        <dbReference type="Proteomes" id="UP000321287"/>
    </source>
</evidence>
<sequence length="81" mass="8716">MALTLPHTTQRLKPLTIVSGNGSNGAAAAPPRDLVNWTGLKNRRAAMSDLLERMAASREAKAEQLESLISGGRNPERFDTS</sequence>
<reference evidence="1 2" key="1">
    <citation type="submission" date="2019-07" db="EMBL/GenBank/DDBJ databases">
        <title>Whole genome shotgun sequence of Asaia bogorensis NBRC 16594.</title>
        <authorList>
            <person name="Hosoyama A."/>
            <person name="Uohara A."/>
            <person name="Ohji S."/>
            <person name="Ichikawa N."/>
        </authorList>
    </citation>
    <scope>NUCLEOTIDE SEQUENCE [LARGE SCALE GENOMIC DNA]</scope>
    <source>
        <strain evidence="1 2">NBRC 16594</strain>
    </source>
</reference>
<name>A0AAN4R1K8_9PROT</name>